<organism evidence="1 2">
    <name type="scientific">Thalassiosira oceanica</name>
    <name type="common">Marine diatom</name>
    <dbReference type="NCBI Taxonomy" id="159749"/>
    <lineage>
        <taxon>Eukaryota</taxon>
        <taxon>Sar</taxon>
        <taxon>Stramenopiles</taxon>
        <taxon>Ochrophyta</taxon>
        <taxon>Bacillariophyta</taxon>
        <taxon>Coscinodiscophyceae</taxon>
        <taxon>Thalassiosirophycidae</taxon>
        <taxon>Thalassiosirales</taxon>
        <taxon>Thalassiosiraceae</taxon>
        <taxon>Thalassiosira</taxon>
    </lineage>
</organism>
<dbReference type="AlphaFoldDB" id="K0SPT8"/>
<protein>
    <submittedName>
        <fullName evidence="1">Uncharacterized protein</fullName>
    </submittedName>
</protein>
<sequence>GEVDQTRLSAVDAPPDVVVEPRIGVAGGPIRMVDVLSEDQRVRRLGLRVVLKDGAVVGVLQHVHGHCPETVVLDIAIPTVPCLDEKFELSVGGSAGSDLDAVAGRSWGE</sequence>
<gene>
    <name evidence="1" type="ORF">THAOC_11648</name>
</gene>
<reference evidence="1 2" key="1">
    <citation type="journal article" date="2012" name="Genome Biol.">
        <title>Genome and low-iron response of an oceanic diatom adapted to chronic iron limitation.</title>
        <authorList>
            <person name="Lommer M."/>
            <person name="Specht M."/>
            <person name="Roy A.S."/>
            <person name="Kraemer L."/>
            <person name="Andreson R."/>
            <person name="Gutowska M.A."/>
            <person name="Wolf J."/>
            <person name="Bergner S.V."/>
            <person name="Schilhabel M.B."/>
            <person name="Klostermeier U.C."/>
            <person name="Beiko R.G."/>
            <person name="Rosenstiel P."/>
            <person name="Hippler M."/>
            <person name="Laroche J."/>
        </authorList>
    </citation>
    <scope>NUCLEOTIDE SEQUENCE [LARGE SCALE GENOMIC DNA]</scope>
    <source>
        <strain evidence="1 2">CCMP1005</strain>
    </source>
</reference>
<comment type="caution">
    <text evidence="1">The sequence shown here is derived from an EMBL/GenBank/DDBJ whole genome shotgun (WGS) entry which is preliminary data.</text>
</comment>
<evidence type="ECO:0000313" key="1">
    <source>
        <dbReference type="EMBL" id="EJK67335.1"/>
    </source>
</evidence>
<feature type="non-terminal residue" evidence="1">
    <location>
        <position position="1"/>
    </location>
</feature>
<proteinExistence type="predicted"/>
<keyword evidence="2" id="KW-1185">Reference proteome</keyword>
<dbReference type="Proteomes" id="UP000266841">
    <property type="component" value="Unassembled WGS sequence"/>
</dbReference>
<name>K0SPT8_THAOC</name>
<accession>K0SPT8</accession>
<evidence type="ECO:0000313" key="2">
    <source>
        <dbReference type="Proteomes" id="UP000266841"/>
    </source>
</evidence>
<dbReference type="EMBL" id="AGNL01013303">
    <property type="protein sequence ID" value="EJK67335.1"/>
    <property type="molecule type" value="Genomic_DNA"/>
</dbReference>